<keyword evidence="10" id="KW-0472">Membrane</keyword>
<keyword evidence="5" id="KW-0999">Mitochondrion inner membrane</keyword>
<dbReference type="SUPFAM" id="SSF81406">
    <property type="entry name" value="Mitochondrial cytochrome c oxidase subunit IV"/>
    <property type="match status" value="1"/>
</dbReference>
<evidence type="ECO:0000313" key="14">
    <source>
        <dbReference type="Proteomes" id="UP000015100"/>
    </source>
</evidence>
<dbReference type="InterPro" id="IPR004203">
    <property type="entry name" value="Cyt_c_oxidase_su4_fam"/>
</dbReference>
<keyword evidence="6" id="KW-0809">Transit peptide</keyword>
<dbReference type="OrthoDB" id="186013at2759"/>
<evidence type="ECO:0000256" key="10">
    <source>
        <dbReference type="ARBA" id="ARBA00023136"/>
    </source>
</evidence>
<proteinExistence type="inferred from homology"/>
<dbReference type="GO" id="GO:0016491">
    <property type="term" value="F:oxidoreductase activity"/>
    <property type="evidence" value="ECO:0007669"/>
    <property type="project" value="UniProtKB-KW"/>
</dbReference>
<dbReference type="CDD" id="cd00922">
    <property type="entry name" value="Cyt_c_Oxidase_IV"/>
    <property type="match status" value="1"/>
</dbReference>
<evidence type="ECO:0000256" key="7">
    <source>
        <dbReference type="ARBA" id="ARBA00022989"/>
    </source>
</evidence>
<accession>S8AB27</accession>
<dbReference type="Pfam" id="PF02936">
    <property type="entry name" value="COX4"/>
    <property type="match status" value="1"/>
</dbReference>
<keyword evidence="8" id="KW-0560">Oxidoreductase</keyword>
<dbReference type="AlphaFoldDB" id="S8AB27"/>
<dbReference type="eggNOG" id="KOG4075">
    <property type="taxonomic scope" value="Eukaryota"/>
</dbReference>
<keyword evidence="14" id="KW-1185">Reference proteome</keyword>
<keyword evidence="4" id="KW-0812">Transmembrane</keyword>
<dbReference type="HOGENOM" id="CLU_070101_1_0_1"/>
<sequence>MSFLRAKPTASSLLRLAPSRAATIIPRSAITTPQCLTKRNSSTAPAHAVSAPMLADIEKRWENMPPQEQAELWMALRDRMKGSWADLTVQEKKASYWIAFGPHGPRRGDPPGENWAVFKGVVGVLAVTAVVFFGGHALTAGPPPKTLNKEWQEMSNEYLKEQKSEPITGFSAPDYKGPGMVQSK</sequence>
<evidence type="ECO:0000256" key="5">
    <source>
        <dbReference type="ARBA" id="ARBA00022792"/>
    </source>
</evidence>
<dbReference type="PANTHER" id="PTHR10707:SF10">
    <property type="entry name" value="CYTOCHROME C OXIDASE SUBUNIT 4"/>
    <property type="match status" value="1"/>
</dbReference>
<evidence type="ECO:0000256" key="12">
    <source>
        <dbReference type="SAM" id="MobiDB-lite"/>
    </source>
</evidence>
<dbReference type="InterPro" id="IPR036639">
    <property type="entry name" value="Cyt_c_oxidase_su4_sf"/>
</dbReference>
<dbReference type="Gene3D" id="1.10.442.10">
    <property type="entry name" value="Cytochrome c oxidase subunit IV"/>
    <property type="match status" value="1"/>
</dbReference>
<gene>
    <name evidence="13" type="ORF">H072_6089</name>
</gene>
<comment type="pathway">
    <text evidence="2">Energy metabolism; oxidative phosphorylation.</text>
</comment>
<feature type="region of interest" description="Disordered" evidence="12">
    <location>
        <begin position="156"/>
        <end position="184"/>
    </location>
</feature>
<name>S8AB27_DACHA</name>
<comment type="similarity">
    <text evidence="3">Belongs to the cytochrome c oxidase IV family.</text>
</comment>
<dbReference type="GO" id="GO:0004129">
    <property type="term" value="F:cytochrome-c oxidase activity"/>
    <property type="evidence" value="ECO:0007669"/>
    <property type="project" value="EnsemblFungi"/>
</dbReference>
<dbReference type="GO" id="GO:0006123">
    <property type="term" value="P:mitochondrial electron transport, cytochrome c to oxygen"/>
    <property type="evidence" value="ECO:0007669"/>
    <property type="project" value="InterPro"/>
</dbReference>
<evidence type="ECO:0000256" key="1">
    <source>
        <dbReference type="ARBA" id="ARBA00004434"/>
    </source>
</evidence>
<evidence type="ECO:0000256" key="4">
    <source>
        <dbReference type="ARBA" id="ARBA00022692"/>
    </source>
</evidence>
<evidence type="ECO:0000256" key="8">
    <source>
        <dbReference type="ARBA" id="ARBA00023002"/>
    </source>
</evidence>
<dbReference type="STRING" id="1284197.S8AB27"/>
<dbReference type="PANTHER" id="PTHR10707">
    <property type="entry name" value="CYTOCHROME C OXIDASE SUBUNIT IV"/>
    <property type="match status" value="1"/>
</dbReference>
<organism evidence="13 14">
    <name type="scientific">Dactylellina haptotyla (strain CBS 200.50)</name>
    <name type="common">Nematode-trapping fungus</name>
    <name type="synonym">Monacrosporium haptotylum</name>
    <dbReference type="NCBI Taxonomy" id="1284197"/>
    <lineage>
        <taxon>Eukaryota</taxon>
        <taxon>Fungi</taxon>
        <taxon>Dikarya</taxon>
        <taxon>Ascomycota</taxon>
        <taxon>Pezizomycotina</taxon>
        <taxon>Orbiliomycetes</taxon>
        <taxon>Orbiliales</taxon>
        <taxon>Orbiliaceae</taxon>
        <taxon>Dactylellina</taxon>
    </lineage>
</organism>
<comment type="subcellular location">
    <subcellularLocation>
        <location evidence="1">Mitochondrion inner membrane</location>
        <topology evidence="1">Single-pass membrane protein</topology>
    </subcellularLocation>
</comment>
<dbReference type="EMBL" id="AQGS01000435">
    <property type="protein sequence ID" value="EPS40129.1"/>
    <property type="molecule type" value="Genomic_DNA"/>
</dbReference>
<evidence type="ECO:0000256" key="3">
    <source>
        <dbReference type="ARBA" id="ARBA00008135"/>
    </source>
</evidence>
<keyword evidence="7" id="KW-1133">Transmembrane helix</keyword>
<reference evidence="13 14" key="1">
    <citation type="journal article" date="2013" name="PLoS Genet.">
        <title>Genomic mechanisms accounting for the adaptation to parasitism in nematode-trapping fungi.</title>
        <authorList>
            <person name="Meerupati T."/>
            <person name="Andersson K.M."/>
            <person name="Friman E."/>
            <person name="Kumar D."/>
            <person name="Tunlid A."/>
            <person name="Ahren D."/>
        </authorList>
    </citation>
    <scope>NUCLEOTIDE SEQUENCE [LARGE SCALE GENOMIC DNA]</scope>
    <source>
        <strain evidence="13 14">CBS 200.50</strain>
    </source>
</reference>
<evidence type="ECO:0000256" key="2">
    <source>
        <dbReference type="ARBA" id="ARBA00004673"/>
    </source>
</evidence>
<evidence type="ECO:0000256" key="11">
    <source>
        <dbReference type="ARBA" id="ARBA00081365"/>
    </source>
</evidence>
<comment type="caution">
    <text evidence="13">The sequence shown here is derived from an EMBL/GenBank/DDBJ whole genome shotgun (WGS) entry which is preliminary data.</text>
</comment>
<evidence type="ECO:0000256" key="6">
    <source>
        <dbReference type="ARBA" id="ARBA00022946"/>
    </source>
</evidence>
<reference evidence="14" key="2">
    <citation type="submission" date="2013-04" db="EMBL/GenBank/DDBJ databases">
        <title>Genomic mechanisms accounting for the adaptation to parasitism in nematode-trapping fungi.</title>
        <authorList>
            <person name="Ahren D.G."/>
        </authorList>
    </citation>
    <scope>NUCLEOTIDE SEQUENCE [LARGE SCALE GENOMIC DNA]</scope>
    <source>
        <strain evidence="14">CBS 200.50</strain>
    </source>
</reference>
<dbReference type="GO" id="GO:0005743">
    <property type="term" value="C:mitochondrial inner membrane"/>
    <property type="evidence" value="ECO:0007669"/>
    <property type="project" value="UniProtKB-SubCell"/>
</dbReference>
<dbReference type="OMA" id="YVIHLFA"/>
<evidence type="ECO:0000256" key="9">
    <source>
        <dbReference type="ARBA" id="ARBA00023128"/>
    </source>
</evidence>
<protein>
    <recommendedName>
        <fullName evidence="11">Cytochrome c oxidase polypeptide V</fullName>
    </recommendedName>
</protein>
<dbReference type="GO" id="GO:0045277">
    <property type="term" value="C:respiratory chain complex IV"/>
    <property type="evidence" value="ECO:0007669"/>
    <property type="project" value="EnsemblFungi"/>
</dbReference>
<dbReference type="Proteomes" id="UP000015100">
    <property type="component" value="Unassembled WGS sequence"/>
</dbReference>
<keyword evidence="9" id="KW-0496">Mitochondrion</keyword>
<dbReference type="FunFam" id="1.10.442.10:FF:000002">
    <property type="entry name" value="Cytochrome c oxidase subunit V"/>
    <property type="match status" value="1"/>
</dbReference>
<evidence type="ECO:0000313" key="13">
    <source>
        <dbReference type="EMBL" id="EPS40129.1"/>
    </source>
</evidence>